<dbReference type="InterPro" id="IPR001360">
    <property type="entry name" value="Glyco_hydro_1"/>
</dbReference>
<sequence length="462" mass="51690">MSPVSDPTAPSATPASVATPGVAAAPWFADGALHFALGIEDTFVPQTRAGERAIDEYELTEHYEQYDTDFALASTVGAEMLRWGVPWYRVTPEKGVWDWGFVDRAVESMQENGIRPLVDLLHYGTPAWLERQFAHPDYPQHVAEYAERFADRYGSFVTDYTPVNEPVIHALFSGEYGYWPPYLSGADGFVQMSLALSKGFVLTQQAISRSIGERATFVHVDAGMRYTGDAEATEHAELATRLRHQSFLVEDLVTGGVGPHHPLLDTLRHKGCTDAELTWFLDNAVRPDVMGVNYYPRHSTEVFEAGVRHGGGFADPRPSFDAGTEGLREVLETYAARYGAPVMVTETCVTGTVAERIEWLDASVELVHRMRAEGQQVVGYTWWPLFDMYEWTYRHTENPRIDHLLTMGLYDLVESPSGLLRQKNPVADRYRQHAEAARHAEDTQHAPSARAFGAPHIQDHHA</sequence>
<evidence type="ECO:0000256" key="3">
    <source>
        <dbReference type="ARBA" id="ARBA00023295"/>
    </source>
</evidence>
<proteinExistence type="inferred from homology"/>
<keyword evidence="3" id="KW-0326">Glycosidase</keyword>
<organism evidence="5 6">
    <name type="scientific">Okibacterium fritillariae</name>
    <dbReference type="NCBI Taxonomy" id="123320"/>
    <lineage>
        <taxon>Bacteria</taxon>
        <taxon>Bacillati</taxon>
        <taxon>Actinomycetota</taxon>
        <taxon>Actinomycetes</taxon>
        <taxon>Micrococcales</taxon>
        <taxon>Microbacteriaceae</taxon>
        <taxon>Okibacterium</taxon>
    </lineage>
</organism>
<dbReference type="AlphaFoldDB" id="A0A1T5IFG5"/>
<name>A0A1T5IFG5_9MICO</name>
<accession>A0A1T5IFG5</accession>
<dbReference type="STRING" id="123320.SAMN06309945_0365"/>
<keyword evidence="6" id="KW-1185">Reference proteome</keyword>
<dbReference type="Proteomes" id="UP000190857">
    <property type="component" value="Unassembled WGS sequence"/>
</dbReference>
<dbReference type="SUPFAM" id="SSF51445">
    <property type="entry name" value="(Trans)glycosidases"/>
    <property type="match status" value="1"/>
</dbReference>
<dbReference type="GO" id="GO:0008422">
    <property type="term" value="F:beta-glucosidase activity"/>
    <property type="evidence" value="ECO:0007669"/>
    <property type="project" value="TreeGrafter"/>
</dbReference>
<gene>
    <name evidence="5" type="ORF">SAMN06309945_0365</name>
</gene>
<dbReference type="EMBL" id="FUZP01000001">
    <property type="protein sequence ID" value="SKC37752.1"/>
    <property type="molecule type" value="Genomic_DNA"/>
</dbReference>
<dbReference type="PANTHER" id="PTHR10353:SF36">
    <property type="entry name" value="LP05116P"/>
    <property type="match status" value="1"/>
</dbReference>
<protein>
    <submittedName>
        <fullName evidence="5">Glycosyl hydrolase family 1</fullName>
    </submittedName>
</protein>
<evidence type="ECO:0000256" key="2">
    <source>
        <dbReference type="ARBA" id="ARBA00022801"/>
    </source>
</evidence>
<keyword evidence="2 5" id="KW-0378">Hydrolase</keyword>
<dbReference type="GO" id="GO:0005829">
    <property type="term" value="C:cytosol"/>
    <property type="evidence" value="ECO:0007669"/>
    <property type="project" value="TreeGrafter"/>
</dbReference>
<dbReference type="PANTHER" id="PTHR10353">
    <property type="entry name" value="GLYCOSYL HYDROLASE"/>
    <property type="match status" value="1"/>
</dbReference>
<evidence type="ECO:0000313" key="6">
    <source>
        <dbReference type="Proteomes" id="UP000190857"/>
    </source>
</evidence>
<dbReference type="GO" id="GO:0016052">
    <property type="term" value="P:carbohydrate catabolic process"/>
    <property type="evidence" value="ECO:0007669"/>
    <property type="project" value="TreeGrafter"/>
</dbReference>
<dbReference type="Pfam" id="PF00232">
    <property type="entry name" value="Glyco_hydro_1"/>
    <property type="match status" value="1"/>
</dbReference>
<evidence type="ECO:0000256" key="1">
    <source>
        <dbReference type="ARBA" id="ARBA00010838"/>
    </source>
</evidence>
<comment type="similarity">
    <text evidence="1 4">Belongs to the glycosyl hydrolase 1 family.</text>
</comment>
<reference evidence="5 6" key="1">
    <citation type="submission" date="2017-02" db="EMBL/GenBank/DDBJ databases">
        <authorList>
            <person name="Peterson S.W."/>
        </authorList>
    </citation>
    <scope>NUCLEOTIDE SEQUENCE [LARGE SCALE GENOMIC DNA]</scope>
    <source>
        <strain evidence="5 6">VKM Ac-2059</strain>
    </source>
</reference>
<evidence type="ECO:0000313" key="5">
    <source>
        <dbReference type="EMBL" id="SKC37752.1"/>
    </source>
</evidence>
<dbReference type="Gene3D" id="3.20.20.80">
    <property type="entry name" value="Glycosidases"/>
    <property type="match status" value="1"/>
</dbReference>
<dbReference type="InterPro" id="IPR017853">
    <property type="entry name" value="GH"/>
</dbReference>
<evidence type="ECO:0000256" key="4">
    <source>
        <dbReference type="RuleBase" id="RU003690"/>
    </source>
</evidence>